<reference evidence="11 12" key="1">
    <citation type="submission" date="2015-10" db="EMBL/GenBank/DDBJ databases">
        <title>Pseudomonas helleri sp. nov. and Pseudomonas weihenstephanensis sp. nov., isolated from raw cows milk.</title>
        <authorList>
            <person name="Von Neubeck M."/>
            <person name="Huptas C."/>
            <person name="Wenning M."/>
            <person name="Scherer S."/>
        </authorList>
    </citation>
    <scope>NUCLEOTIDE SEQUENCE [LARGE SCALE GENOMIC DNA]</scope>
    <source>
        <strain evidence="11 12">BSTT44</strain>
    </source>
</reference>
<dbReference type="STRING" id="1563157.AQS70_10575"/>
<dbReference type="OrthoDB" id="9768885at2"/>
<evidence type="ECO:0000256" key="2">
    <source>
        <dbReference type="ARBA" id="ARBA00022448"/>
    </source>
</evidence>
<keyword evidence="2 10" id="KW-0813">Transport</keyword>
<comment type="caution">
    <text evidence="11">The sequence shown here is derived from an EMBL/GenBank/DDBJ whole genome shotgun (WGS) entry which is preliminary data.</text>
</comment>
<feature type="transmembrane region" description="Helical" evidence="10">
    <location>
        <begin position="326"/>
        <end position="351"/>
    </location>
</feature>
<evidence type="ECO:0000256" key="7">
    <source>
        <dbReference type="ARBA" id="ARBA00022970"/>
    </source>
</evidence>
<comment type="similarity">
    <text evidence="10">Belongs to the dicarboxylate/amino acid:cation symporter (DAACS) (TC 2.A.23) family.</text>
</comment>
<keyword evidence="11" id="KW-0723">Serine/threonine-protein kinase</keyword>
<feature type="transmembrane region" description="Helical" evidence="10">
    <location>
        <begin position="142"/>
        <end position="162"/>
    </location>
</feature>
<keyword evidence="11" id="KW-0808">Transferase</keyword>
<sequence length="406" mass="42111">MTDAPPTLLQTLKRTSLVTQIVIGLIAGILLAWLAPAAALSVAFIGKVFVSALKAVAPILVFVLVMASIANHKHGQETHIRPILVLYLFGTFAAAVVAVIASMLFPSNLVLVTENIAVSAPGGISEVLQSLLLSVVDNPVSALMNANFIGVLAWAIGMGIAIRHAGETTRTVLSDLSNGVTLIVRVVIRFAPLGIFGLVASTLATSGFGALLGYLHLLTVLIGCMLFVALVVNPLIVFWKLRRNPYPLVFMCLRESGITAFFTRSSAANIPVNMALSERLGLHEDTYSVSIPLGATINMAGAAITITVLTLAAVHTLGIEVDVPTAILLSVMAAICACGASGVAGGSLLLIPLACSLFGIPSEIAMQVVAVGFIIGILQDSAETALNSSTDVLFTAAACLAKEDHA</sequence>
<proteinExistence type="inferred from homology"/>
<dbReference type="GO" id="GO:0015826">
    <property type="term" value="P:threonine transport"/>
    <property type="evidence" value="ECO:0007669"/>
    <property type="project" value="InterPro"/>
</dbReference>
<feature type="transmembrane region" description="Helical" evidence="10">
    <location>
        <begin position="83"/>
        <end position="105"/>
    </location>
</feature>
<evidence type="ECO:0000256" key="6">
    <source>
        <dbReference type="ARBA" id="ARBA00022847"/>
    </source>
</evidence>
<comment type="catalytic activity">
    <reaction evidence="10">
        <text>L-serine(in) + Na(+)(in) = L-serine(out) + Na(+)(out)</text>
        <dbReference type="Rhea" id="RHEA:29575"/>
        <dbReference type="ChEBI" id="CHEBI:29101"/>
        <dbReference type="ChEBI" id="CHEBI:33384"/>
    </reaction>
</comment>
<dbReference type="GO" id="GO:0032329">
    <property type="term" value="P:serine transport"/>
    <property type="evidence" value="ECO:0007669"/>
    <property type="project" value="InterPro"/>
</dbReference>
<dbReference type="SUPFAM" id="SSF118215">
    <property type="entry name" value="Proton glutamate symport protein"/>
    <property type="match status" value="1"/>
</dbReference>
<dbReference type="Proteomes" id="UP000050342">
    <property type="component" value="Unassembled WGS sequence"/>
</dbReference>
<keyword evidence="12" id="KW-1185">Reference proteome</keyword>
<evidence type="ECO:0000256" key="10">
    <source>
        <dbReference type="HAMAP-Rule" id="MF_01582"/>
    </source>
</evidence>
<dbReference type="InterPro" id="IPR023025">
    <property type="entry name" value="Ser_Thr_transp_SstT"/>
</dbReference>
<feature type="transmembrane region" description="Helical" evidence="10">
    <location>
        <begin position="357"/>
        <end position="378"/>
    </location>
</feature>
<evidence type="ECO:0000313" key="12">
    <source>
        <dbReference type="Proteomes" id="UP000050342"/>
    </source>
</evidence>
<comment type="function">
    <text evidence="10">Involved in the import of serine and threonine into the cell, with the concomitant import of sodium (symport system).</text>
</comment>
<keyword evidence="6 10" id="KW-0769">Symport</keyword>
<organism evidence="11 12">
    <name type="scientific">Pseudomonas endophytica</name>
    <dbReference type="NCBI Taxonomy" id="1563157"/>
    <lineage>
        <taxon>Bacteria</taxon>
        <taxon>Pseudomonadati</taxon>
        <taxon>Pseudomonadota</taxon>
        <taxon>Gammaproteobacteria</taxon>
        <taxon>Pseudomonadales</taxon>
        <taxon>Pseudomonadaceae</taxon>
        <taxon>Pseudomonas</taxon>
    </lineage>
</organism>
<feature type="transmembrane region" description="Helical" evidence="10">
    <location>
        <begin position="52"/>
        <end position="71"/>
    </location>
</feature>
<dbReference type="GO" id="GO:0005886">
    <property type="term" value="C:plasma membrane"/>
    <property type="evidence" value="ECO:0007669"/>
    <property type="project" value="UniProtKB-SubCell"/>
</dbReference>
<evidence type="ECO:0000256" key="1">
    <source>
        <dbReference type="ARBA" id="ARBA00004141"/>
    </source>
</evidence>
<feature type="transmembrane region" description="Helical" evidence="10">
    <location>
        <begin position="182"/>
        <end position="208"/>
    </location>
</feature>
<dbReference type="FunFam" id="1.10.3860.10:FF:000003">
    <property type="entry name" value="Serine/threonine transporter sstT"/>
    <property type="match status" value="1"/>
</dbReference>
<dbReference type="InterPro" id="IPR036458">
    <property type="entry name" value="Na:dicarbo_symporter_sf"/>
</dbReference>
<dbReference type="HAMAP" id="MF_01582">
    <property type="entry name" value="Ser_Thr_transp_SstT"/>
    <property type="match status" value="1"/>
</dbReference>
<protein>
    <recommendedName>
        <fullName evidence="10">Serine/threonine transporter SstT</fullName>
    </recommendedName>
    <alternativeName>
        <fullName evidence="10">Na(+)/serine-threonine symporter</fullName>
    </alternativeName>
</protein>
<comment type="subcellular location">
    <subcellularLocation>
        <location evidence="10">Cell membrane</location>
        <topology evidence="10">Multi-pass membrane protein</topology>
    </subcellularLocation>
    <subcellularLocation>
        <location evidence="1">Membrane</location>
        <topology evidence="1">Multi-pass membrane protein</topology>
    </subcellularLocation>
</comment>
<keyword evidence="8 10" id="KW-1133">Transmembrane helix</keyword>
<evidence type="ECO:0000256" key="4">
    <source>
        <dbReference type="ARBA" id="ARBA00022519"/>
    </source>
</evidence>
<dbReference type="AlphaFoldDB" id="A0A0Q0T2F2"/>
<evidence type="ECO:0000313" key="11">
    <source>
        <dbReference type="EMBL" id="KQB53410.1"/>
    </source>
</evidence>
<feature type="transmembrane region" description="Helical" evidence="10">
    <location>
        <begin position="214"/>
        <end position="239"/>
    </location>
</feature>
<dbReference type="NCBIfam" id="NF010151">
    <property type="entry name" value="PRK13628.1"/>
    <property type="match status" value="1"/>
</dbReference>
<keyword evidence="11" id="KW-0418">Kinase</keyword>
<dbReference type="GO" id="GO:0005295">
    <property type="term" value="F:neutral L-amino acid:sodium symporter activity"/>
    <property type="evidence" value="ECO:0007669"/>
    <property type="project" value="TreeGrafter"/>
</dbReference>
<dbReference type="PANTHER" id="PTHR42865:SF8">
    <property type="entry name" value="SERINE_THREONINE TRANSPORTER SSTT"/>
    <property type="match status" value="1"/>
</dbReference>
<evidence type="ECO:0000256" key="8">
    <source>
        <dbReference type="ARBA" id="ARBA00022989"/>
    </source>
</evidence>
<feature type="transmembrane region" description="Helical" evidence="10">
    <location>
        <begin position="287"/>
        <end position="314"/>
    </location>
</feature>
<keyword evidence="5 10" id="KW-0812">Transmembrane</keyword>
<dbReference type="InterPro" id="IPR001991">
    <property type="entry name" value="Na-dicarboxylate_symporter"/>
</dbReference>
<dbReference type="Pfam" id="PF00375">
    <property type="entry name" value="SDF"/>
    <property type="match status" value="1"/>
</dbReference>
<keyword evidence="7 10" id="KW-0029">Amino-acid transport</keyword>
<evidence type="ECO:0000256" key="9">
    <source>
        <dbReference type="ARBA" id="ARBA00023136"/>
    </source>
</evidence>
<keyword evidence="9 10" id="KW-0472">Membrane</keyword>
<dbReference type="GO" id="GO:0004674">
    <property type="term" value="F:protein serine/threonine kinase activity"/>
    <property type="evidence" value="ECO:0007669"/>
    <property type="project" value="UniProtKB-KW"/>
</dbReference>
<dbReference type="Gene3D" id="1.10.3860.10">
    <property type="entry name" value="Sodium:dicarboxylate symporter"/>
    <property type="match status" value="1"/>
</dbReference>
<evidence type="ECO:0000256" key="3">
    <source>
        <dbReference type="ARBA" id="ARBA00022475"/>
    </source>
</evidence>
<keyword evidence="3 10" id="KW-1003">Cell membrane</keyword>
<feature type="transmembrane region" description="Helical" evidence="10">
    <location>
        <begin position="21"/>
        <end position="46"/>
    </location>
</feature>
<dbReference type="RefSeq" id="WP_055103130.1">
    <property type="nucleotide sequence ID" value="NZ_LLWH01000168.1"/>
</dbReference>
<dbReference type="EMBL" id="LLWH01000168">
    <property type="protein sequence ID" value="KQB53410.1"/>
    <property type="molecule type" value="Genomic_DNA"/>
</dbReference>
<name>A0A0Q0T2F2_9PSED</name>
<dbReference type="PRINTS" id="PR00173">
    <property type="entry name" value="EDTRNSPORT"/>
</dbReference>
<evidence type="ECO:0000256" key="5">
    <source>
        <dbReference type="ARBA" id="ARBA00022692"/>
    </source>
</evidence>
<keyword evidence="4" id="KW-0997">Cell inner membrane</keyword>
<accession>A0A0Q0T2F2</accession>
<comment type="catalytic activity">
    <reaction evidence="10">
        <text>L-threonine(in) + Na(+)(in) = L-threonine(out) + Na(+)(out)</text>
        <dbReference type="Rhea" id="RHEA:69999"/>
        <dbReference type="ChEBI" id="CHEBI:29101"/>
        <dbReference type="ChEBI" id="CHEBI:57926"/>
    </reaction>
</comment>
<gene>
    <name evidence="10" type="primary">sstT</name>
    <name evidence="11" type="ORF">AQS70_10575</name>
</gene>
<dbReference type="PANTHER" id="PTHR42865">
    <property type="entry name" value="PROTON/GLUTAMATE-ASPARTATE SYMPORTER"/>
    <property type="match status" value="1"/>
</dbReference>